<dbReference type="RefSeq" id="WP_055173624.1">
    <property type="nucleotide sequence ID" value="NZ_CAXTQR010000045.1"/>
</dbReference>
<dbReference type="AlphaFoldDB" id="A0A175A8Q9"/>
<organism evidence="2 3">
    <name type="scientific">[Ruminococcus] torques</name>
    <dbReference type="NCBI Taxonomy" id="33039"/>
    <lineage>
        <taxon>Bacteria</taxon>
        <taxon>Bacillati</taxon>
        <taxon>Bacillota</taxon>
        <taxon>Clostridia</taxon>
        <taxon>Lachnospirales</taxon>
        <taxon>Lachnospiraceae</taxon>
        <taxon>Mediterraneibacter</taxon>
    </lineage>
</organism>
<reference evidence="2 3" key="1">
    <citation type="submission" date="2015-09" db="EMBL/GenBank/DDBJ databases">
        <authorList>
            <consortium name="Pathogen Informatics"/>
        </authorList>
    </citation>
    <scope>NUCLEOTIDE SEQUENCE [LARGE SCALE GENOMIC DNA]</scope>
    <source>
        <strain evidence="2 3">2789STDY5834889</strain>
    </source>
</reference>
<dbReference type="EMBL" id="CZBX01000023">
    <property type="protein sequence ID" value="CUQ93289.1"/>
    <property type="molecule type" value="Genomic_DNA"/>
</dbReference>
<dbReference type="Proteomes" id="UP000078383">
    <property type="component" value="Unassembled WGS sequence"/>
</dbReference>
<protein>
    <recommendedName>
        <fullName evidence="4">ATPase P</fullName>
    </recommendedName>
</protein>
<evidence type="ECO:0000313" key="2">
    <source>
        <dbReference type="EMBL" id="CUQ93289.1"/>
    </source>
</evidence>
<keyword evidence="1" id="KW-0472">Membrane</keyword>
<accession>A0A175A8Q9</accession>
<sequence>MFKPQRLGTVTLPDDELTADKKTCRKIGPCGVGKKAIYLNSFYFDRRYYIPISSVERIFKRIAMSKGGFTGKGAFGTLSYLVVVYENGKEKQCNFKHEEDVDRLLAYIEERFPQIPLHSIEAERKLEEKRKWLEEKQRERILPEEIKKRLTKLERAENYLKKQSDYYMDLSLSAKKKRTYDRSNPAYKWVALAVVILGIGAFLYGIYSLLTHAGFGMYFLLFGLAAIFLFAGANVLPTSKNNKKYIENQLERSIQQMETYIQKYPDFPVPAYYAHPIVLKRMQDIMKEGRAETIPEALKLLKEDLKALNSNVVVEKEEYDEIVTIKPMFLVMGYK</sequence>
<keyword evidence="1" id="KW-0812">Transmembrane</keyword>
<name>A0A175A8Q9_9FIRM</name>
<dbReference type="OrthoDB" id="1900474at2"/>
<keyword evidence="1" id="KW-1133">Transmembrane helix</keyword>
<feature type="transmembrane region" description="Helical" evidence="1">
    <location>
        <begin position="186"/>
        <end position="209"/>
    </location>
</feature>
<evidence type="ECO:0008006" key="4">
    <source>
        <dbReference type="Google" id="ProtNLM"/>
    </source>
</evidence>
<proteinExistence type="predicted"/>
<feature type="transmembrane region" description="Helical" evidence="1">
    <location>
        <begin position="215"/>
        <end position="236"/>
    </location>
</feature>
<gene>
    <name evidence="2" type="ORF">ERS852502_02853</name>
</gene>
<evidence type="ECO:0000313" key="3">
    <source>
        <dbReference type="Proteomes" id="UP000078383"/>
    </source>
</evidence>
<evidence type="ECO:0000256" key="1">
    <source>
        <dbReference type="SAM" id="Phobius"/>
    </source>
</evidence>